<organism evidence="1 2">
    <name type="scientific">Russula ochroleuca</name>
    <dbReference type="NCBI Taxonomy" id="152965"/>
    <lineage>
        <taxon>Eukaryota</taxon>
        <taxon>Fungi</taxon>
        <taxon>Dikarya</taxon>
        <taxon>Basidiomycota</taxon>
        <taxon>Agaricomycotina</taxon>
        <taxon>Agaricomycetes</taxon>
        <taxon>Russulales</taxon>
        <taxon>Russulaceae</taxon>
        <taxon>Russula</taxon>
    </lineage>
</organism>
<protein>
    <submittedName>
        <fullName evidence="1">Uncharacterized protein</fullName>
    </submittedName>
</protein>
<gene>
    <name evidence="1" type="ORF">DFH94DRAFT_426445</name>
</gene>
<evidence type="ECO:0000313" key="2">
    <source>
        <dbReference type="Proteomes" id="UP000759537"/>
    </source>
</evidence>
<accession>A0A9P5MWP7</accession>
<sequence length="95" mass="10224">MVQALICWPLPTTRLSSASPHPRTQHVLGKVLLDTRGNLSPARFCPCSQHPSAFTGAHPALHCHAHCGGNLVSGNEFERASFTSTAPAKTTYNLF</sequence>
<dbReference type="AlphaFoldDB" id="A0A9P5MWP7"/>
<reference evidence="1" key="2">
    <citation type="journal article" date="2020" name="Nat. Commun.">
        <title>Large-scale genome sequencing of mycorrhizal fungi provides insights into the early evolution of symbiotic traits.</title>
        <authorList>
            <person name="Miyauchi S."/>
            <person name="Kiss E."/>
            <person name="Kuo A."/>
            <person name="Drula E."/>
            <person name="Kohler A."/>
            <person name="Sanchez-Garcia M."/>
            <person name="Morin E."/>
            <person name="Andreopoulos B."/>
            <person name="Barry K.W."/>
            <person name="Bonito G."/>
            <person name="Buee M."/>
            <person name="Carver A."/>
            <person name="Chen C."/>
            <person name="Cichocki N."/>
            <person name="Clum A."/>
            <person name="Culley D."/>
            <person name="Crous P.W."/>
            <person name="Fauchery L."/>
            <person name="Girlanda M."/>
            <person name="Hayes R.D."/>
            <person name="Keri Z."/>
            <person name="LaButti K."/>
            <person name="Lipzen A."/>
            <person name="Lombard V."/>
            <person name="Magnuson J."/>
            <person name="Maillard F."/>
            <person name="Murat C."/>
            <person name="Nolan M."/>
            <person name="Ohm R.A."/>
            <person name="Pangilinan J."/>
            <person name="Pereira M.F."/>
            <person name="Perotto S."/>
            <person name="Peter M."/>
            <person name="Pfister S."/>
            <person name="Riley R."/>
            <person name="Sitrit Y."/>
            <person name="Stielow J.B."/>
            <person name="Szollosi G."/>
            <person name="Zifcakova L."/>
            <person name="Stursova M."/>
            <person name="Spatafora J.W."/>
            <person name="Tedersoo L."/>
            <person name="Vaario L.M."/>
            <person name="Yamada A."/>
            <person name="Yan M."/>
            <person name="Wang P."/>
            <person name="Xu J."/>
            <person name="Bruns T."/>
            <person name="Baldrian P."/>
            <person name="Vilgalys R."/>
            <person name="Dunand C."/>
            <person name="Henrissat B."/>
            <person name="Grigoriev I.V."/>
            <person name="Hibbett D."/>
            <person name="Nagy L.G."/>
            <person name="Martin F.M."/>
        </authorList>
    </citation>
    <scope>NUCLEOTIDE SEQUENCE</scope>
    <source>
        <strain evidence="1">Prilba</strain>
    </source>
</reference>
<proteinExistence type="predicted"/>
<name>A0A9P5MWP7_9AGAM</name>
<dbReference type="EMBL" id="WHVB01000007">
    <property type="protein sequence ID" value="KAF8480732.1"/>
    <property type="molecule type" value="Genomic_DNA"/>
</dbReference>
<reference evidence="1" key="1">
    <citation type="submission" date="2019-10" db="EMBL/GenBank/DDBJ databases">
        <authorList>
            <consortium name="DOE Joint Genome Institute"/>
            <person name="Kuo A."/>
            <person name="Miyauchi S."/>
            <person name="Kiss E."/>
            <person name="Drula E."/>
            <person name="Kohler A."/>
            <person name="Sanchez-Garcia M."/>
            <person name="Andreopoulos B."/>
            <person name="Barry K.W."/>
            <person name="Bonito G."/>
            <person name="Buee M."/>
            <person name="Carver A."/>
            <person name="Chen C."/>
            <person name="Cichocki N."/>
            <person name="Clum A."/>
            <person name="Culley D."/>
            <person name="Crous P.W."/>
            <person name="Fauchery L."/>
            <person name="Girlanda M."/>
            <person name="Hayes R."/>
            <person name="Keri Z."/>
            <person name="LaButti K."/>
            <person name="Lipzen A."/>
            <person name="Lombard V."/>
            <person name="Magnuson J."/>
            <person name="Maillard F."/>
            <person name="Morin E."/>
            <person name="Murat C."/>
            <person name="Nolan M."/>
            <person name="Ohm R."/>
            <person name="Pangilinan J."/>
            <person name="Pereira M."/>
            <person name="Perotto S."/>
            <person name="Peter M."/>
            <person name="Riley R."/>
            <person name="Sitrit Y."/>
            <person name="Stielow B."/>
            <person name="Szollosi G."/>
            <person name="Zifcakova L."/>
            <person name="Stursova M."/>
            <person name="Spatafora J.W."/>
            <person name="Tedersoo L."/>
            <person name="Vaario L.-M."/>
            <person name="Yamada A."/>
            <person name="Yan M."/>
            <person name="Wang P."/>
            <person name="Xu J."/>
            <person name="Bruns T."/>
            <person name="Baldrian P."/>
            <person name="Vilgalys R."/>
            <person name="Henrissat B."/>
            <person name="Grigoriev I.V."/>
            <person name="Hibbett D."/>
            <person name="Nagy L.G."/>
            <person name="Martin F.M."/>
        </authorList>
    </citation>
    <scope>NUCLEOTIDE SEQUENCE</scope>
    <source>
        <strain evidence="1">Prilba</strain>
    </source>
</reference>
<comment type="caution">
    <text evidence="1">The sequence shown here is derived from an EMBL/GenBank/DDBJ whole genome shotgun (WGS) entry which is preliminary data.</text>
</comment>
<evidence type="ECO:0000313" key="1">
    <source>
        <dbReference type="EMBL" id="KAF8480732.1"/>
    </source>
</evidence>
<keyword evidence="2" id="KW-1185">Reference proteome</keyword>
<dbReference type="Proteomes" id="UP000759537">
    <property type="component" value="Unassembled WGS sequence"/>
</dbReference>